<evidence type="ECO:0000313" key="2">
    <source>
        <dbReference type="Proteomes" id="UP000644749"/>
    </source>
</evidence>
<accession>A0ABS1S821</accession>
<reference evidence="1 2" key="1">
    <citation type="submission" date="2021-01" db="EMBL/GenBank/DDBJ databases">
        <title>011410 draft genome.</title>
        <authorList>
            <person name="Lang L."/>
        </authorList>
    </citation>
    <scope>NUCLEOTIDE SEQUENCE [LARGE SCALE GENOMIC DNA]</scope>
    <source>
        <strain evidence="1 2">KCTC 42845</strain>
    </source>
</reference>
<dbReference type="EMBL" id="JAESHT010000015">
    <property type="protein sequence ID" value="MBL3674886.1"/>
    <property type="molecule type" value="Genomic_DNA"/>
</dbReference>
<keyword evidence="2" id="KW-1185">Reference proteome</keyword>
<sequence>MSIIERIRAHGGEVVRDRWQFSLKPGRLPPDAINWLRGHWRDVCREAWPSFDDWEERAAIREFDGGQLRHQAEASAYAEVAK</sequence>
<dbReference type="RefSeq" id="WP_191311635.1">
    <property type="nucleotide sequence ID" value="NZ_BNCL01000015.1"/>
</dbReference>
<dbReference type="Proteomes" id="UP000644749">
    <property type="component" value="Unassembled WGS sequence"/>
</dbReference>
<gene>
    <name evidence="1" type="ORF">JL111_15500</name>
</gene>
<organism evidence="1 2">
    <name type="scientific">Paracoccus aerius</name>
    <dbReference type="NCBI Taxonomy" id="1915382"/>
    <lineage>
        <taxon>Bacteria</taxon>
        <taxon>Pseudomonadati</taxon>
        <taxon>Pseudomonadota</taxon>
        <taxon>Alphaproteobacteria</taxon>
        <taxon>Rhodobacterales</taxon>
        <taxon>Paracoccaceae</taxon>
        <taxon>Paracoccus</taxon>
    </lineage>
</organism>
<proteinExistence type="predicted"/>
<name>A0ABS1S821_9RHOB</name>
<protein>
    <submittedName>
        <fullName evidence="1">Uncharacterized protein</fullName>
    </submittedName>
</protein>
<comment type="caution">
    <text evidence="1">The sequence shown here is derived from an EMBL/GenBank/DDBJ whole genome shotgun (WGS) entry which is preliminary data.</text>
</comment>
<evidence type="ECO:0000313" key="1">
    <source>
        <dbReference type="EMBL" id="MBL3674886.1"/>
    </source>
</evidence>